<protein>
    <submittedName>
        <fullName evidence="2">Uncharacterized protein</fullName>
    </submittedName>
</protein>
<evidence type="ECO:0000313" key="3">
    <source>
        <dbReference type="Proteomes" id="UP001420932"/>
    </source>
</evidence>
<dbReference type="Proteomes" id="UP001420932">
    <property type="component" value="Unassembled WGS sequence"/>
</dbReference>
<dbReference type="EMBL" id="JBBNAF010000003">
    <property type="protein sequence ID" value="KAK9160164.1"/>
    <property type="molecule type" value="Genomic_DNA"/>
</dbReference>
<accession>A0AAP0PZD4</accession>
<dbReference type="AlphaFoldDB" id="A0AAP0PZD4"/>
<proteinExistence type="predicted"/>
<gene>
    <name evidence="2" type="ORF">Syun_006505</name>
</gene>
<organism evidence="2 3">
    <name type="scientific">Stephania yunnanensis</name>
    <dbReference type="NCBI Taxonomy" id="152371"/>
    <lineage>
        <taxon>Eukaryota</taxon>
        <taxon>Viridiplantae</taxon>
        <taxon>Streptophyta</taxon>
        <taxon>Embryophyta</taxon>
        <taxon>Tracheophyta</taxon>
        <taxon>Spermatophyta</taxon>
        <taxon>Magnoliopsida</taxon>
        <taxon>Ranunculales</taxon>
        <taxon>Menispermaceae</taxon>
        <taxon>Menispermoideae</taxon>
        <taxon>Cissampelideae</taxon>
        <taxon>Stephania</taxon>
    </lineage>
</organism>
<comment type="caution">
    <text evidence="2">The sequence shown here is derived from an EMBL/GenBank/DDBJ whole genome shotgun (WGS) entry which is preliminary data.</text>
</comment>
<reference evidence="2 3" key="1">
    <citation type="submission" date="2024-01" db="EMBL/GenBank/DDBJ databases">
        <title>Genome assemblies of Stephania.</title>
        <authorList>
            <person name="Yang L."/>
        </authorList>
    </citation>
    <scope>NUCLEOTIDE SEQUENCE [LARGE SCALE GENOMIC DNA]</scope>
    <source>
        <strain evidence="2">YNDBR</strain>
        <tissue evidence="2">Leaf</tissue>
    </source>
</reference>
<sequence length="145" mass="15723">MVQVVLDTTQKNIWSRPLTMCRMNMSSGTTSSSGGTKNVAFVFGNDRVTGKEARTPDDMVAEAAEMVASGFDLSGMGGMPIQQSSGLKRSRSDVPKVSSSRRRRQTVETNPHVGDSTIKAAQIMADQLDKTKIRISKAILDLKET</sequence>
<feature type="region of interest" description="Disordered" evidence="1">
    <location>
        <begin position="74"/>
        <end position="115"/>
    </location>
</feature>
<evidence type="ECO:0000256" key="1">
    <source>
        <dbReference type="SAM" id="MobiDB-lite"/>
    </source>
</evidence>
<name>A0AAP0PZD4_9MAGN</name>
<keyword evidence="3" id="KW-1185">Reference proteome</keyword>
<evidence type="ECO:0000313" key="2">
    <source>
        <dbReference type="EMBL" id="KAK9160164.1"/>
    </source>
</evidence>